<accession>A0A6I9WKL6</accession>
<dbReference type="Proteomes" id="UP000504615">
    <property type="component" value="Unplaced"/>
</dbReference>
<proteinExistence type="predicted"/>
<dbReference type="AlphaFoldDB" id="A0A6I9WKL6"/>
<evidence type="ECO:0000256" key="1">
    <source>
        <dbReference type="SAM" id="MobiDB-lite"/>
    </source>
</evidence>
<reference evidence="3" key="1">
    <citation type="submission" date="2025-08" db="UniProtKB">
        <authorList>
            <consortium name="RefSeq"/>
        </authorList>
    </citation>
    <scope>IDENTIFICATION</scope>
</reference>
<evidence type="ECO:0000313" key="3">
    <source>
        <dbReference type="RefSeq" id="XP_011643411.1"/>
    </source>
</evidence>
<name>A0A6I9WKL6_9HYME</name>
<sequence length="250" mass="26619">MAKEALRGTPYPPTRPFTPCLLSPNSPQRPFTPLSGTLGIPAERHLDEPPPQTPEEGHAAETTQEDISRGPDSATTSQPPLHSRRPRSRIRPCPSSLLAAITAGRPTPAARTSTERTSRLGGRRDSQTPTHPGTPATPRRPEPAPPARRSDHRPTASERERLVELFGALSTSSSSADSHTSGPTSRTPPRPSAAAPRTCPPTPGRNIPLSGPQGRTQRTNYPATGEVLAPDRGTSLPVGPRLYRTTTGAH</sequence>
<feature type="region of interest" description="Disordered" evidence="1">
    <location>
        <begin position="1"/>
        <end position="250"/>
    </location>
</feature>
<feature type="compositionally biased region" description="Basic and acidic residues" evidence="1">
    <location>
        <begin position="113"/>
        <end position="126"/>
    </location>
</feature>
<gene>
    <name evidence="3" type="primary">LOC105431120</name>
</gene>
<dbReference type="RefSeq" id="XP_011643411.1">
    <property type="nucleotide sequence ID" value="XM_011645109.1"/>
</dbReference>
<keyword evidence="2" id="KW-1185">Reference proteome</keyword>
<dbReference type="KEGG" id="pbar:105431120"/>
<feature type="compositionally biased region" description="Basic and acidic residues" evidence="1">
    <location>
        <begin position="148"/>
        <end position="163"/>
    </location>
</feature>
<protein>
    <submittedName>
        <fullName evidence="3">Serine/arginine repetitive matrix protein 1-like</fullName>
    </submittedName>
</protein>
<evidence type="ECO:0000313" key="2">
    <source>
        <dbReference type="Proteomes" id="UP000504615"/>
    </source>
</evidence>
<feature type="compositionally biased region" description="Low complexity" evidence="1">
    <location>
        <begin position="170"/>
        <end position="185"/>
    </location>
</feature>
<feature type="compositionally biased region" description="Polar residues" evidence="1">
    <location>
        <begin position="213"/>
        <end position="222"/>
    </location>
</feature>
<dbReference type="GeneID" id="105431120"/>
<organism evidence="2 3">
    <name type="scientific">Pogonomyrmex barbatus</name>
    <name type="common">red harvester ant</name>
    <dbReference type="NCBI Taxonomy" id="144034"/>
    <lineage>
        <taxon>Eukaryota</taxon>
        <taxon>Metazoa</taxon>
        <taxon>Ecdysozoa</taxon>
        <taxon>Arthropoda</taxon>
        <taxon>Hexapoda</taxon>
        <taxon>Insecta</taxon>
        <taxon>Pterygota</taxon>
        <taxon>Neoptera</taxon>
        <taxon>Endopterygota</taxon>
        <taxon>Hymenoptera</taxon>
        <taxon>Apocrita</taxon>
        <taxon>Aculeata</taxon>
        <taxon>Formicoidea</taxon>
        <taxon>Formicidae</taxon>
        <taxon>Myrmicinae</taxon>
        <taxon>Pogonomyrmex</taxon>
    </lineage>
</organism>